<evidence type="ECO:0000313" key="1">
    <source>
        <dbReference type="EMBL" id="GAA0142610.1"/>
    </source>
</evidence>
<organism evidence="1 2">
    <name type="scientific">Lithospermum erythrorhizon</name>
    <name type="common">Purple gromwell</name>
    <name type="synonym">Lithospermum officinale var. erythrorhizon</name>
    <dbReference type="NCBI Taxonomy" id="34254"/>
    <lineage>
        <taxon>Eukaryota</taxon>
        <taxon>Viridiplantae</taxon>
        <taxon>Streptophyta</taxon>
        <taxon>Embryophyta</taxon>
        <taxon>Tracheophyta</taxon>
        <taxon>Spermatophyta</taxon>
        <taxon>Magnoliopsida</taxon>
        <taxon>eudicotyledons</taxon>
        <taxon>Gunneridae</taxon>
        <taxon>Pentapetalae</taxon>
        <taxon>asterids</taxon>
        <taxon>lamiids</taxon>
        <taxon>Boraginales</taxon>
        <taxon>Boraginaceae</taxon>
        <taxon>Boraginoideae</taxon>
        <taxon>Lithospermeae</taxon>
        <taxon>Lithospermum</taxon>
    </lineage>
</organism>
<evidence type="ECO:0000313" key="2">
    <source>
        <dbReference type="Proteomes" id="UP001454036"/>
    </source>
</evidence>
<comment type="caution">
    <text evidence="1">The sequence shown here is derived from an EMBL/GenBank/DDBJ whole genome shotgun (WGS) entry which is preliminary data.</text>
</comment>
<accession>A0AAV3NX62</accession>
<sequence>MHQQHRYPIPKGASTICYLETLKPKFKSGYNRSGWHGNLSGLHKIMYDPVVPGTCHTMDTRTIQTMRSRIVIQKQEILPLWHRSHIRENTFRCQCLRESKRLVDGFTIKNDRYIPAHYDALVAKFATAVQKRQDEWILMDIQQGKNESLRAYHGGYNNLLLNDKVAYMSFFKGLRYGKMKKALLVQTPLTNDELTAVVTTHIELEELKVCVDQPADLRETLLKKDRNVLSKKSLVWERI</sequence>
<proteinExistence type="predicted"/>
<reference evidence="1 2" key="1">
    <citation type="submission" date="2024-01" db="EMBL/GenBank/DDBJ databases">
        <title>The complete chloroplast genome sequence of Lithospermum erythrorhizon: insights into the phylogenetic relationship among Boraginaceae species and the maternal lineages of purple gromwells.</title>
        <authorList>
            <person name="Okada T."/>
            <person name="Watanabe K."/>
        </authorList>
    </citation>
    <scope>NUCLEOTIDE SEQUENCE [LARGE SCALE GENOMIC DNA]</scope>
</reference>
<dbReference type="Proteomes" id="UP001454036">
    <property type="component" value="Unassembled WGS sequence"/>
</dbReference>
<dbReference type="AlphaFoldDB" id="A0AAV3NX62"/>
<keyword evidence="2" id="KW-1185">Reference proteome</keyword>
<gene>
    <name evidence="1" type="ORF">LIER_03468</name>
</gene>
<name>A0AAV3NX62_LITER</name>
<protein>
    <submittedName>
        <fullName evidence="1">Uncharacterized protein</fullName>
    </submittedName>
</protein>
<dbReference type="EMBL" id="BAABME010000416">
    <property type="protein sequence ID" value="GAA0142610.1"/>
    <property type="molecule type" value="Genomic_DNA"/>
</dbReference>